<evidence type="ECO:0000256" key="3">
    <source>
        <dbReference type="SAM" id="Phobius"/>
    </source>
</evidence>
<dbReference type="STRING" id="1045558.SAMN05216175_10319"/>
<evidence type="ECO:0000256" key="1">
    <source>
        <dbReference type="SAM" id="Coils"/>
    </source>
</evidence>
<sequence length="333" mass="36155">MSHDNNDLHVPNLGPADRSPATLKVDVSEKIIHSEQSASHTVAQTGNGGGWFTTLILVLLTAACSGLGYLGFGLQQTIIEQQQTVSNAAERISELERMLNVASDSAVQTGQTLEQRLLQVNQDATEKYSFYDSEIAKLWDVANKRNKNSIDALSAELKDLTEHVSKSDQTTIAANSVLVKGQQEQTKLLATFEQKVAQVATLATQAAAVDKKLTELINANSQLSKDQAALKSSDAENLKSLRQSISSLQTQIAIFEETLGEKQSNQQASLNKIVSRLSAVEKSSRSGGGNIEARVKANEQAIRAIDGTRRQTNSDILFLTNKLNALQLKVNRL</sequence>
<name>A0A1I2NNG4_9GAMM</name>
<evidence type="ECO:0000313" key="5">
    <source>
        <dbReference type="Proteomes" id="UP000198623"/>
    </source>
</evidence>
<feature type="coiled-coil region" evidence="1">
    <location>
        <begin position="143"/>
        <end position="170"/>
    </location>
</feature>
<accession>A0A1I2NNG4</accession>
<dbReference type="OrthoDB" id="5700790at2"/>
<proteinExistence type="predicted"/>
<keyword evidence="1" id="KW-0175">Coiled coil</keyword>
<dbReference type="EMBL" id="FOOU01000003">
    <property type="protein sequence ID" value="SFG05103.1"/>
    <property type="molecule type" value="Genomic_DNA"/>
</dbReference>
<keyword evidence="3" id="KW-0812">Transmembrane</keyword>
<protein>
    <submittedName>
        <fullName evidence="4">Uncharacterized protein</fullName>
    </submittedName>
</protein>
<dbReference type="RefSeq" id="WP_090725340.1">
    <property type="nucleotide sequence ID" value="NZ_FOOU01000003.1"/>
</dbReference>
<dbReference type="Proteomes" id="UP000198623">
    <property type="component" value="Unassembled WGS sequence"/>
</dbReference>
<keyword evidence="3" id="KW-1133">Transmembrane helix</keyword>
<evidence type="ECO:0000256" key="2">
    <source>
        <dbReference type="SAM" id="MobiDB-lite"/>
    </source>
</evidence>
<feature type="coiled-coil region" evidence="1">
    <location>
        <begin position="78"/>
        <end position="105"/>
    </location>
</feature>
<dbReference type="AlphaFoldDB" id="A0A1I2NNG4"/>
<evidence type="ECO:0000313" key="4">
    <source>
        <dbReference type="EMBL" id="SFG05103.1"/>
    </source>
</evidence>
<organism evidence="4 5">
    <name type="scientific">Neptunomonas qingdaonensis</name>
    <dbReference type="NCBI Taxonomy" id="1045558"/>
    <lineage>
        <taxon>Bacteria</taxon>
        <taxon>Pseudomonadati</taxon>
        <taxon>Pseudomonadota</taxon>
        <taxon>Gammaproteobacteria</taxon>
        <taxon>Oceanospirillales</taxon>
        <taxon>Oceanospirillaceae</taxon>
        <taxon>Neptunomonas</taxon>
    </lineage>
</organism>
<reference evidence="5" key="1">
    <citation type="submission" date="2016-10" db="EMBL/GenBank/DDBJ databases">
        <authorList>
            <person name="Varghese N."/>
            <person name="Submissions S."/>
        </authorList>
    </citation>
    <scope>NUCLEOTIDE SEQUENCE [LARGE SCALE GENOMIC DNA]</scope>
    <source>
        <strain evidence="5">CGMCC 1.10971</strain>
    </source>
</reference>
<feature type="transmembrane region" description="Helical" evidence="3">
    <location>
        <begin position="51"/>
        <end position="72"/>
    </location>
</feature>
<feature type="region of interest" description="Disordered" evidence="2">
    <location>
        <begin position="1"/>
        <end position="20"/>
    </location>
</feature>
<keyword evidence="3" id="KW-0472">Membrane</keyword>
<gene>
    <name evidence="4" type="ORF">SAMN05216175_10319</name>
</gene>
<keyword evidence="5" id="KW-1185">Reference proteome</keyword>